<comment type="caution">
    <text evidence="1">The sequence shown here is derived from an EMBL/GenBank/DDBJ whole genome shotgun (WGS) entry which is preliminary data.</text>
</comment>
<sequence length="220" mass="25428">MLTYLIRIIWCTIAALLKSKKNLMSTFTLKRRCTLLDIDYNMHMNNAAYFSVLELGRHDAMVRAGLLKFFLSKNTIPICGGGQIRYRRSVQFMAKYTIRTRIIHIDEKTFFFRQEILVGKNVAATAMFRFFLRKGSKTVEPYQMIQHMAKADKGKYHVATTQELDRSRVALGLEACLENRVAGLMSRDEKVEWTKIAPEETPKVIELFADADDAIWSVEM</sequence>
<dbReference type="InterPro" id="IPR051490">
    <property type="entry name" value="THEM6_lcsJ_thioesterase"/>
</dbReference>
<dbReference type="PANTHER" id="PTHR12475">
    <property type="match status" value="1"/>
</dbReference>
<dbReference type="PANTHER" id="PTHR12475:SF4">
    <property type="entry name" value="PROTEIN THEM6"/>
    <property type="match status" value="1"/>
</dbReference>
<dbReference type="CDD" id="cd00586">
    <property type="entry name" value="4HBT"/>
    <property type="match status" value="1"/>
</dbReference>
<protein>
    <submittedName>
        <fullName evidence="1">Thioesterase-like superfamily</fullName>
    </submittedName>
</protein>
<dbReference type="OrthoDB" id="265761at2759"/>
<dbReference type="Proteomes" id="UP000717585">
    <property type="component" value="Unassembled WGS sequence"/>
</dbReference>
<reference evidence="1" key="1">
    <citation type="submission" date="2021-05" db="EMBL/GenBank/DDBJ databases">
        <title>A free-living protist that lacks canonical eukaryotic 1 DNA replication and segregation systems.</title>
        <authorList>
            <person name="Salas-Leiva D.E."/>
            <person name="Tromer E.C."/>
            <person name="Curtis B.A."/>
            <person name="Jerlstrom-Hultqvist J."/>
            <person name="Kolisko M."/>
            <person name="Yi Z."/>
            <person name="Salas-Leiva J.S."/>
            <person name="Gallot-Lavallee L."/>
            <person name="Kops G.J.P.L."/>
            <person name="Archibald J.M."/>
            <person name="Simpson A.G.B."/>
            <person name="Roger A.J."/>
        </authorList>
    </citation>
    <scope>NUCLEOTIDE SEQUENCE</scope>
    <source>
        <strain evidence="1">BICM</strain>
    </source>
</reference>
<proteinExistence type="predicted"/>
<gene>
    <name evidence="1" type="ORF">J8273_4246</name>
</gene>
<dbReference type="AlphaFoldDB" id="A0A8J6B4H9"/>
<organism evidence="1 2">
    <name type="scientific">Carpediemonas membranifera</name>
    <dbReference type="NCBI Taxonomy" id="201153"/>
    <lineage>
        <taxon>Eukaryota</taxon>
        <taxon>Metamonada</taxon>
        <taxon>Carpediemonas-like organisms</taxon>
        <taxon>Carpediemonas</taxon>
    </lineage>
</organism>
<dbReference type="SUPFAM" id="SSF54637">
    <property type="entry name" value="Thioesterase/thiol ester dehydrase-isomerase"/>
    <property type="match status" value="1"/>
</dbReference>
<evidence type="ECO:0000313" key="2">
    <source>
        <dbReference type="Proteomes" id="UP000717585"/>
    </source>
</evidence>
<accession>A0A8J6B4H9</accession>
<keyword evidence="2" id="KW-1185">Reference proteome</keyword>
<dbReference type="Gene3D" id="3.10.129.10">
    <property type="entry name" value="Hotdog Thioesterase"/>
    <property type="match status" value="1"/>
</dbReference>
<dbReference type="InterPro" id="IPR029069">
    <property type="entry name" value="HotDog_dom_sf"/>
</dbReference>
<name>A0A8J6B4H9_9EUKA</name>
<dbReference type="EMBL" id="JAHDYR010000016">
    <property type="protein sequence ID" value="KAG9394144.1"/>
    <property type="molecule type" value="Genomic_DNA"/>
</dbReference>
<dbReference type="Pfam" id="PF13279">
    <property type="entry name" value="4HBT_2"/>
    <property type="match status" value="1"/>
</dbReference>
<evidence type="ECO:0000313" key="1">
    <source>
        <dbReference type="EMBL" id="KAG9394144.1"/>
    </source>
</evidence>